<evidence type="ECO:0000259" key="7">
    <source>
        <dbReference type="PROSITE" id="PS50089"/>
    </source>
</evidence>
<keyword evidence="5" id="KW-0862">Zinc</keyword>
<dbReference type="GO" id="GO:0061630">
    <property type="term" value="F:ubiquitin protein ligase activity"/>
    <property type="evidence" value="ECO:0007669"/>
    <property type="project" value="UniProtKB-EC"/>
</dbReference>
<evidence type="ECO:0000256" key="5">
    <source>
        <dbReference type="ARBA" id="ARBA00022833"/>
    </source>
</evidence>
<feature type="non-terminal residue" evidence="8">
    <location>
        <position position="1"/>
    </location>
</feature>
<proteinExistence type="predicted"/>
<sequence length="250" mass="28746">PTYNFHNSLFSMSHRSYLFGYCCDVNQLSEKQSSHDPSSSNLPLLNISSSLRIRHDIWYSNNLEQEPQLYRTGVGEETLLKHVFLTSSVVLSYDSFYFAISQLFGNWKLEFQDVRDSLVGNIMSQVRNIAESNKGYCGVLELSVDVKLISRDVIEERISFPGEDLSSVYGMVPASESSMQSLLKKIEIDEENTKGDECMVCLEELVKKERDHHEIVSMPCSHMFHGECITKWLETSHYCPICRFEMPIEE</sequence>
<dbReference type="EC" id="2.3.2.27" evidence="2"/>
<dbReference type="PROSITE" id="PS50089">
    <property type="entry name" value="ZF_RING_2"/>
    <property type="match status" value="1"/>
</dbReference>
<evidence type="ECO:0000313" key="9">
    <source>
        <dbReference type="Proteomes" id="UP001627284"/>
    </source>
</evidence>
<accession>A0ABD2SKH1</accession>
<dbReference type="EMBL" id="JBJKTR010000014">
    <property type="protein sequence ID" value="KAL3344292.1"/>
    <property type="molecule type" value="Genomic_DNA"/>
</dbReference>
<keyword evidence="3" id="KW-0479">Metal-binding</keyword>
<dbReference type="InterPro" id="IPR001841">
    <property type="entry name" value="Znf_RING"/>
</dbReference>
<dbReference type="SUPFAM" id="SSF57850">
    <property type="entry name" value="RING/U-box"/>
    <property type="match status" value="1"/>
</dbReference>
<dbReference type="Proteomes" id="UP001627284">
    <property type="component" value="Unassembled WGS sequence"/>
</dbReference>
<dbReference type="FunFam" id="3.30.40.10:FF:000781">
    <property type="entry name" value="Uncharacterized protein"/>
    <property type="match status" value="1"/>
</dbReference>
<evidence type="ECO:0000256" key="6">
    <source>
        <dbReference type="PROSITE-ProRule" id="PRU00175"/>
    </source>
</evidence>
<comment type="caution">
    <text evidence="8">The sequence shown here is derived from an EMBL/GenBank/DDBJ whole genome shotgun (WGS) entry which is preliminary data.</text>
</comment>
<comment type="catalytic activity">
    <reaction evidence="1">
        <text>S-ubiquitinyl-[E2 ubiquitin-conjugating enzyme]-L-cysteine + [acceptor protein]-L-lysine = [E2 ubiquitin-conjugating enzyme]-L-cysteine + N(6)-ubiquitinyl-[acceptor protein]-L-lysine.</text>
        <dbReference type="EC" id="2.3.2.27"/>
    </reaction>
</comment>
<dbReference type="GO" id="GO:0008270">
    <property type="term" value="F:zinc ion binding"/>
    <property type="evidence" value="ECO:0007669"/>
    <property type="project" value="UniProtKB-KW"/>
</dbReference>
<dbReference type="InterPro" id="IPR011016">
    <property type="entry name" value="Znf_RING-CH"/>
</dbReference>
<dbReference type="Gene3D" id="3.30.40.10">
    <property type="entry name" value="Zinc/RING finger domain, C3HC4 (zinc finger)"/>
    <property type="match status" value="1"/>
</dbReference>
<dbReference type="PANTHER" id="PTHR15710">
    <property type="entry name" value="E3 UBIQUITIN-PROTEIN LIGASE PRAJA"/>
    <property type="match status" value="1"/>
</dbReference>
<dbReference type="SMART" id="SM00744">
    <property type="entry name" value="RINGv"/>
    <property type="match status" value="1"/>
</dbReference>
<keyword evidence="4 6" id="KW-0863">Zinc-finger</keyword>
<evidence type="ECO:0000256" key="2">
    <source>
        <dbReference type="ARBA" id="ARBA00012483"/>
    </source>
</evidence>
<dbReference type="InterPro" id="IPR013083">
    <property type="entry name" value="Znf_RING/FYVE/PHD"/>
</dbReference>
<keyword evidence="9" id="KW-1185">Reference proteome</keyword>
<evidence type="ECO:0000313" key="8">
    <source>
        <dbReference type="EMBL" id="KAL3344292.1"/>
    </source>
</evidence>
<protein>
    <recommendedName>
        <fullName evidence="2">RING-type E3 ubiquitin transferase</fullName>
        <ecNumber evidence="2">2.3.2.27</ecNumber>
    </recommendedName>
</protein>
<dbReference type="Pfam" id="PF13639">
    <property type="entry name" value="zf-RING_2"/>
    <property type="match status" value="1"/>
</dbReference>
<gene>
    <name evidence="8" type="ORF">AABB24_023627</name>
</gene>
<reference evidence="8 9" key="1">
    <citation type="submission" date="2024-05" db="EMBL/GenBank/DDBJ databases">
        <title>De novo assembly of an allotetraploid wild potato.</title>
        <authorList>
            <person name="Hosaka A.J."/>
        </authorList>
    </citation>
    <scope>NUCLEOTIDE SEQUENCE [LARGE SCALE GENOMIC DNA]</scope>
    <source>
        <tissue evidence="8">Young leaves</tissue>
    </source>
</reference>
<feature type="domain" description="RING-type" evidence="7">
    <location>
        <begin position="198"/>
        <end position="243"/>
    </location>
</feature>
<dbReference type="AlphaFoldDB" id="A0ABD2SKH1"/>
<evidence type="ECO:0000256" key="1">
    <source>
        <dbReference type="ARBA" id="ARBA00000900"/>
    </source>
</evidence>
<dbReference type="SMART" id="SM00184">
    <property type="entry name" value="RING"/>
    <property type="match status" value="1"/>
</dbReference>
<evidence type="ECO:0000256" key="4">
    <source>
        <dbReference type="ARBA" id="ARBA00022771"/>
    </source>
</evidence>
<name>A0ABD2SKH1_9SOLN</name>
<evidence type="ECO:0000256" key="3">
    <source>
        <dbReference type="ARBA" id="ARBA00022723"/>
    </source>
</evidence>
<organism evidence="8 9">
    <name type="scientific">Solanum stoloniferum</name>
    <dbReference type="NCBI Taxonomy" id="62892"/>
    <lineage>
        <taxon>Eukaryota</taxon>
        <taxon>Viridiplantae</taxon>
        <taxon>Streptophyta</taxon>
        <taxon>Embryophyta</taxon>
        <taxon>Tracheophyta</taxon>
        <taxon>Spermatophyta</taxon>
        <taxon>Magnoliopsida</taxon>
        <taxon>eudicotyledons</taxon>
        <taxon>Gunneridae</taxon>
        <taxon>Pentapetalae</taxon>
        <taxon>asterids</taxon>
        <taxon>lamiids</taxon>
        <taxon>Solanales</taxon>
        <taxon>Solanaceae</taxon>
        <taxon>Solanoideae</taxon>
        <taxon>Solaneae</taxon>
        <taxon>Solanum</taxon>
    </lineage>
</organism>
<dbReference type="PANTHER" id="PTHR15710:SF141">
    <property type="entry name" value="RING-H2 FINGER PROTEIN ATL36"/>
    <property type="match status" value="1"/>
</dbReference>